<dbReference type="PANTHER" id="PTHR34769">
    <property type="entry name" value="RCG42593, ISOFORM CRA_A"/>
    <property type="match status" value="1"/>
</dbReference>
<organism evidence="2">
    <name type="scientific">Rhipicephalus microplus</name>
    <name type="common">Cattle tick</name>
    <name type="synonym">Boophilus microplus</name>
    <dbReference type="NCBI Taxonomy" id="6941"/>
    <lineage>
        <taxon>Eukaryota</taxon>
        <taxon>Metazoa</taxon>
        <taxon>Ecdysozoa</taxon>
        <taxon>Arthropoda</taxon>
        <taxon>Chelicerata</taxon>
        <taxon>Arachnida</taxon>
        <taxon>Acari</taxon>
        <taxon>Parasitiformes</taxon>
        <taxon>Ixodida</taxon>
        <taxon>Ixodoidea</taxon>
        <taxon>Ixodidae</taxon>
        <taxon>Rhipicephalinae</taxon>
        <taxon>Rhipicephalus</taxon>
        <taxon>Boophilus</taxon>
    </lineage>
</organism>
<accession>A0A6M2CPR8</accession>
<feature type="compositionally biased region" description="Basic and acidic residues" evidence="1">
    <location>
        <begin position="63"/>
        <end position="81"/>
    </location>
</feature>
<dbReference type="InterPro" id="IPR038948">
    <property type="entry name" value="POLR1D-like"/>
</dbReference>
<protein>
    <submittedName>
        <fullName evidence="2">Uncharacterized protein</fullName>
    </submittedName>
</protein>
<dbReference type="VEuPathDB" id="VectorBase:LOC119168562"/>
<feature type="region of interest" description="Disordered" evidence="1">
    <location>
        <begin position="18"/>
        <end position="130"/>
    </location>
</feature>
<dbReference type="AlphaFoldDB" id="A0A6M2CPR8"/>
<proteinExistence type="predicted"/>
<dbReference type="OrthoDB" id="6352295at2759"/>
<evidence type="ECO:0000313" key="2">
    <source>
        <dbReference type="EMBL" id="NOV35548.1"/>
    </source>
</evidence>
<feature type="compositionally biased region" description="Basic and acidic residues" evidence="1">
    <location>
        <begin position="18"/>
        <end position="39"/>
    </location>
</feature>
<reference evidence="2" key="1">
    <citation type="submission" date="2019-09" db="EMBL/GenBank/DDBJ databases">
        <title>Organ-specific transcriptomic study of the physiology of the cattle tick, Rhipicephalus microplus.</title>
        <authorList>
            <person name="Tirloni L."/>
            <person name="Braz G."/>
            <person name="Gandara A.C.P."/>
            <person name="Sabadin G.A."/>
            <person name="da Silva R.M."/>
            <person name="Guizzo M.G."/>
            <person name="Machado J.A."/>
            <person name="Costa E.P."/>
            <person name="Gomes H.F."/>
            <person name="Moraes J."/>
            <person name="Mota M.B.S."/>
            <person name="Mesquita R.D."/>
            <person name="Alvarenga P.H."/>
            <person name="Alves F."/>
            <person name="Seixas A."/>
            <person name="da Fonseca R.N."/>
            <person name="Fogaca A."/>
            <person name="Logullo C."/>
            <person name="Tanaka A."/>
            <person name="Daffre S."/>
            <person name="Termignoni C."/>
            <person name="Vaz I.S.Jr."/>
            <person name="Oliveira P.L."/>
            <person name="Ribeiro J.M."/>
        </authorList>
    </citation>
    <scope>NUCLEOTIDE SEQUENCE</scope>
    <source>
        <strain evidence="2">Porto Alegre</strain>
    </source>
</reference>
<feature type="compositionally biased region" description="Basic and acidic residues" evidence="1">
    <location>
        <begin position="92"/>
        <end position="130"/>
    </location>
</feature>
<evidence type="ECO:0000256" key="1">
    <source>
        <dbReference type="SAM" id="MobiDB-lite"/>
    </source>
</evidence>
<feature type="compositionally biased region" description="Polar residues" evidence="1">
    <location>
        <begin position="43"/>
        <end position="57"/>
    </location>
</feature>
<dbReference type="EMBL" id="GHWJ01002811">
    <property type="protein sequence ID" value="NOV35548.1"/>
    <property type="molecule type" value="Transcribed_RNA"/>
</dbReference>
<dbReference type="PANTHER" id="PTHR34769:SF1">
    <property type="entry name" value="RNA POLYMERASE I AND III SUBUNIT D"/>
    <property type="match status" value="1"/>
</dbReference>
<name>A0A6M2CPR8_RHIMP</name>
<sequence>MSLTDEELERLAREEILRETRRGAERAKDHGAYGWEKPRVHPTNKNFLKNTILSTLVSRKGGRRGEAKTESERKPEKDSRPVDSGGRSARRQSSEDRPKKPSQDPRDDRNVTADKCDRKRTHDGVRKNKQ</sequence>